<sequence length="81" mass="9256">MIESTNIHNVSQTTKSELSIASMAGNYHYYAPRNERGLTCLSGMHVNPCSFMKWLKFICSSGWYTLFQSFANHRPVEYGSQ</sequence>
<comment type="caution">
    <text evidence="1">The sequence shown here is derived from an EMBL/GenBank/DDBJ whole genome shotgun (WGS) entry which is preliminary data.</text>
</comment>
<evidence type="ECO:0000313" key="2">
    <source>
        <dbReference type="Proteomes" id="UP000886998"/>
    </source>
</evidence>
<accession>A0A8X6IHG8</accession>
<dbReference type="EMBL" id="BMAV01025971">
    <property type="protein sequence ID" value="GFS46251.1"/>
    <property type="molecule type" value="Genomic_DNA"/>
</dbReference>
<keyword evidence="2" id="KW-1185">Reference proteome</keyword>
<organism evidence="1 2">
    <name type="scientific">Trichonephila inaurata madagascariensis</name>
    <dbReference type="NCBI Taxonomy" id="2747483"/>
    <lineage>
        <taxon>Eukaryota</taxon>
        <taxon>Metazoa</taxon>
        <taxon>Ecdysozoa</taxon>
        <taxon>Arthropoda</taxon>
        <taxon>Chelicerata</taxon>
        <taxon>Arachnida</taxon>
        <taxon>Araneae</taxon>
        <taxon>Araneomorphae</taxon>
        <taxon>Entelegynae</taxon>
        <taxon>Araneoidea</taxon>
        <taxon>Nephilidae</taxon>
        <taxon>Trichonephila</taxon>
        <taxon>Trichonephila inaurata</taxon>
    </lineage>
</organism>
<proteinExistence type="predicted"/>
<reference evidence="1" key="1">
    <citation type="submission" date="2020-08" db="EMBL/GenBank/DDBJ databases">
        <title>Multicomponent nature underlies the extraordinary mechanical properties of spider dragline silk.</title>
        <authorList>
            <person name="Kono N."/>
            <person name="Nakamura H."/>
            <person name="Mori M."/>
            <person name="Yoshida Y."/>
            <person name="Ohtoshi R."/>
            <person name="Malay A.D."/>
            <person name="Moran D.A.P."/>
            <person name="Tomita M."/>
            <person name="Numata K."/>
            <person name="Arakawa K."/>
        </authorList>
    </citation>
    <scope>NUCLEOTIDE SEQUENCE</scope>
</reference>
<gene>
    <name evidence="1" type="ORF">TNIN_449241</name>
</gene>
<protein>
    <submittedName>
        <fullName evidence="1">Uncharacterized protein</fullName>
    </submittedName>
</protein>
<dbReference type="Proteomes" id="UP000886998">
    <property type="component" value="Unassembled WGS sequence"/>
</dbReference>
<name>A0A8X6IHG8_9ARAC</name>
<dbReference type="AlphaFoldDB" id="A0A8X6IHG8"/>
<evidence type="ECO:0000313" key="1">
    <source>
        <dbReference type="EMBL" id="GFS46251.1"/>
    </source>
</evidence>